<feature type="compositionally biased region" description="Basic and acidic residues" evidence="5">
    <location>
        <begin position="397"/>
        <end position="414"/>
    </location>
</feature>
<comment type="subcellular location">
    <subcellularLocation>
        <location evidence="1">Membrane</location>
        <topology evidence="1">Multi-pass membrane protein</topology>
    </subcellularLocation>
</comment>
<feature type="transmembrane region" description="Helical" evidence="6">
    <location>
        <begin position="285"/>
        <end position="306"/>
    </location>
</feature>
<feature type="transmembrane region" description="Helical" evidence="6">
    <location>
        <begin position="193"/>
        <end position="214"/>
    </location>
</feature>
<dbReference type="PANTHER" id="PTHR23112">
    <property type="entry name" value="G PROTEIN-COUPLED RECEPTOR 157-RELATED"/>
    <property type="match status" value="1"/>
</dbReference>
<proteinExistence type="predicted"/>
<keyword evidence="8" id="KW-1185">Reference proteome</keyword>
<dbReference type="Gene3D" id="1.20.1070.10">
    <property type="entry name" value="Rhodopsin 7-helix transmembrane proteins"/>
    <property type="match status" value="1"/>
</dbReference>
<gene>
    <name evidence="7" type="ORF">EVG20_g1395</name>
</gene>
<evidence type="ECO:0000313" key="8">
    <source>
        <dbReference type="Proteomes" id="UP000298327"/>
    </source>
</evidence>
<dbReference type="Proteomes" id="UP000298327">
    <property type="component" value="Unassembled WGS sequence"/>
</dbReference>
<organism evidence="7 8">
    <name type="scientific">Dentipellis fragilis</name>
    <dbReference type="NCBI Taxonomy" id="205917"/>
    <lineage>
        <taxon>Eukaryota</taxon>
        <taxon>Fungi</taxon>
        <taxon>Dikarya</taxon>
        <taxon>Basidiomycota</taxon>
        <taxon>Agaricomycotina</taxon>
        <taxon>Agaricomycetes</taxon>
        <taxon>Russulales</taxon>
        <taxon>Hericiaceae</taxon>
        <taxon>Dentipellis</taxon>
    </lineage>
</organism>
<evidence type="ECO:0008006" key="9">
    <source>
        <dbReference type="Google" id="ProtNLM"/>
    </source>
</evidence>
<evidence type="ECO:0000313" key="7">
    <source>
        <dbReference type="EMBL" id="TFY71616.1"/>
    </source>
</evidence>
<evidence type="ECO:0000256" key="6">
    <source>
        <dbReference type="SAM" id="Phobius"/>
    </source>
</evidence>
<accession>A0A4Y9Z9T3</accession>
<name>A0A4Y9Z9T3_9AGAM</name>
<keyword evidence="2 6" id="KW-0812">Transmembrane</keyword>
<evidence type="ECO:0000256" key="5">
    <source>
        <dbReference type="SAM" id="MobiDB-lite"/>
    </source>
</evidence>
<keyword evidence="3 6" id="KW-1133">Transmembrane helix</keyword>
<dbReference type="EMBL" id="SEOQ01000044">
    <property type="protein sequence ID" value="TFY71616.1"/>
    <property type="molecule type" value="Genomic_DNA"/>
</dbReference>
<feature type="region of interest" description="Disordered" evidence="5">
    <location>
        <begin position="384"/>
        <end position="416"/>
    </location>
</feature>
<feature type="transmembrane region" description="Helical" evidence="6">
    <location>
        <begin position="73"/>
        <end position="90"/>
    </location>
</feature>
<feature type="transmembrane region" description="Helical" evidence="6">
    <location>
        <begin position="256"/>
        <end position="279"/>
    </location>
</feature>
<dbReference type="GO" id="GO:0007189">
    <property type="term" value="P:adenylate cyclase-activating G protein-coupled receptor signaling pathway"/>
    <property type="evidence" value="ECO:0007669"/>
    <property type="project" value="TreeGrafter"/>
</dbReference>
<feature type="region of interest" description="Disordered" evidence="5">
    <location>
        <begin position="440"/>
        <end position="470"/>
    </location>
</feature>
<protein>
    <recommendedName>
        <fullName evidence="9">Glucose receptor Git3 N-terminal domain-containing protein</fullName>
    </recommendedName>
</protein>
<feature type="transmembrane region" description="Helical" evidence="6">
    <location>
        <begin position="110"/>
        <end position="131"/>
    </location>
</feature>
<evidence type="ECO:0000256" key="1">
    <source>
        <dbReference type="ARBA" id="ARBA00004141"/>
    </source>
</evidence>
<sequence>MPESLIPIGPLSWSLPDGSSLLMGSPYTVSQSHGILALIAASGVSTLAVLGLLVAISVSVVRCRSHAGDDDGSFFYRAAIGSFLSLKWVMDMTVNYGTLCTVQAVIKHTADVGIALWTSVIAFHTFGILFFNLPLKRYAMWCTLVGVWSATAAIVIAGPATLNTPKHGPFYGIAGEWCWITGNYNTQRVVLDYMIMFLAALFSFILYTLVFLRLRGIILVDGWRISFRFKRRVPSWSGSEKGRQDQYMATLGKQMLLYPVAYTIIILPITVVRFTNWFGHDDVPFAATIFCDTVYLLSGLVNTILFSSTRRILPPRSTIPSFMISRPHLIESTNITDANIDPYYAGSRSSIQKPPLDLEDPFTAIDLGEKNYNEQMEAQMNRMQEELSASMPGQTDARLEQDRHRDRSHERDPTQRQLWRLSEVSWAGDAPDVLAFAHEGAPPQIYSPGGRDRGGESDAESQDDTRTEAQFRIVDDYADARRMSAGEPVVLSMPPVPALQPRGRETVRQTTSSFLDYYQGR</sequence>
<evidence type="ECO:0000256" key="4">
    <source>
        <dbReference type="ARBA" id="ARBA00023136"/>
    </source>
</evidence>
<keyword evidence="4 6" id="KW-0472">Membrane</keyword>
<feature type="region of interest" description="Disordered" evidence="5">
    <location>
        <begin position="486"/>
        <end position="521"/>
    </location>
</feature>
<reference evidence="7 8" key="1">
    <citation type="submission" date="2019-02" db="EMBL/GenBank/DDBJ databases">
        <title>Genome sequencing of the rare red list fungi Dentipellis fragilis.</title>
        <authorList>
            <person name="Buettner E."/>
            <person name="Kellner H."/>
        </authorList>
    </citation>
    <scope>NUCLEOTIDE SEQUENCE [LARGE SCALE GENOMIC DNA]</scope>
    <source>
        <strain evidence="7 8">DSM 105465</strain>
    </source>
</reference>
<dbReference type="STRING" id="205917.A0A4Y9Z9T3"/>
<dbReference type="GO" id="GO:0005886">
    <property type="term" value="C:plasma membrane"/>
    <property type="evidence" value="ECO:0007669"/>
    <property type="project" value="TreeGrafter"/>
</dbReference>
<dbReference type="OrthoDB" id="100006at2759"/>
<evidence type="ECO:0000256" key="3">
    <source>
        <dbReference type="ARBA" id="ARBA00022989"/>
    </source>
</evidence>
<dbReference type="AlphaFoldDB" id="A0A4Y9Z9T3"/>
<dbReference type="GO" id="GO:0004930">
    <property type="term" value="F:G protein-coupled receptor activity"/>
    <property type="evidence" value="ECO:0007669"/>
    <property type="project" value="TreeGrafter"/>
</dbReference>
<dbReference type="SUPFAM" id="SSF81321">
    <property type="entry name" value="Family A G protein-coupled receptor-like"/>
    <property type="match status" value="1"/>
</dbReference>
<feature type="transmembrane region" description="Helical" evidence="6">
    <location>
        <begin position="138"/>
        <end position="162"/>
    </location>
</feature>
<feature type="transmembrane region" description="Helical" evidence="6">
    <location>
        <begin position="35"/>
        <end position="61"/>
    </location>
</feature>
<evidence type="ECO:0000256" key="2">
    <source>
        <dbReference type="ARBA" id="ARBA00022692"/>
    </source>
</evidence>
<comment type="caution">
    <text evidence="7">The sequence shown here is derived from an EMBL/GenBank/DDBJ whole genome shotgun (WGS) entry which is preliminary data.</text>
</comment>
<dbReference type="PANTHER" id="PTHR23112:SF37">
    <property type="entry name" value="G PROTEIN-COUPLED RECEPTOR GPR1"/>
    <property type="match status" value="1"/>
</dbReference>